<dbReference type="EMBL" id="CACSLK010027831">
    <property type="protein sequence ID" value="CAA0830811.1"/>
    <property type="molecule type" value="Genomic_DNA"/>
</dbReference>
<dbReference type="Proteomes" id="UP001153555">
    <property type="component" value="Unassembled WGS sequence"/>
</dbReference>
<reference evidence="4" key="1">
    <citation type="submission" date="2019-12" db="EMBL/GenBank/DDBJ databases">
        <authorList>
            <person name="Scholes J."/>
        </authorList>
    </citation>
    <scope>NUCLEOTIDE SEQUENCE</scope>
</reference>
<feature type="compositionally biased region" description="Basic and acidic residues" evidence="1">
    <location>
        <begin position="202"/>
        <end position="218"/>
    </location>
</feature>
<protein>
    <submittedName>
        <fullName evidence="4">Low-temperature-induced 65 kDa protein</fullName>
    </submittedName>
</protein>
<dbReference type="InterPro" id="IPR057059">
    <property type="entry name" value="LTI65/LTI78_PGEED"/>
</dbReference>
<dbReference type="InterPro" id="IPR037491">
    <property type="entry name" value="LTI78/LTI65"/>
</dbReference>
<evidence type="ECO:0000259" key="2">
    <source>
        <dbReference type="Pfam" id="PF23399"/>
    </source>
</evidence>
<dbReference type="AlphaFoldDB" id="A0A9N7NKR3"/>
<evidence type="ECO:0000256" key="1">
    <source>
        <dbReference type="SAM" id="MobiDB-lite"/>
    </source>
</evidence>
<feature type="non-terminal residue" evidence="4">
    <location>
        <position position="1"/>
    </location>
</feature>
<organism evidence="4 5">
    <name type="scientific">Striga hermonthica</name>
    <name type="common">Purple witchweed</name>
    <name type="synonym">Buchnera hermonthica</name>
    <dbReference type="NCBI Taxonomy" id="68872"/>
    <lineage>
        <taxon>Eukaryota</taxon>
        <taxon>Viridiplantae</taxon>
        <taxon>Streptophyta</taxon>
        <taxon>Embryophyta</taxon>
        <taxon>Tracheophyta</taxon>
        <taxon>Spermatophyta</taxon>
        <taxon>Magnoliopsida</taxon>
        <taxon>eudicotyledons</taxon>
        <taxon>Gunneridae</taxon>
        <taxon>Pentapetalae</taxon>
        <taxon>asterids</taxon>
        <taxon>lamiids</taxon>
        <taxon>Lamiales</taxon>
        <taxon>Orobanchaceae</taxon>
        <taxon>Buchnereae</taxon>
        <taxon>Striga</taxon>
    </lineage>
</organism>
<feature type="non-terminal residue" evidence="4">
    <location>
        <position position="274"/>
    </location>
</feature>
<sequence>GEGEQGREHKSVLKKVKDKAKKIKDKITKHGHAHQHQHQHQDDHVVHHPQLHVYESGANRSTDVPTKTGTQNVTNEARPVGLSPMAPEPKGPFVKEDEKPIKHGTTKEATKMNIGPQMEDPHSPLVSKSVGPNEGGKAESGKSRTHDQITPQQTLEKTEPDSVGGQSISEVVSEYAEKVAETLRPGEEDRALSEVVTGALSGKKEEESRVRQSAEVTERLGPIGGKREGEDAVAAGAESSGEGVVERVKDAVGSWLGMSGGVQTAQDSAAKGSY</sequence>
<feature type="compositionally biased region" description="Basic and acidic residues" evidence="1">
    <location>
        <begin position="1"/>
        <end position="11"/>
    </location>
</feature>
<evidence type="ECO:0000313" key="5">
    <source>
        <dbReference type="Proteomes" id="UP001153555"/>
    </source>
</evidence>
<evidence type="ECO:0000259" key="3">
    <source>
        <dbReference type="Pfam" id="PF23403"/>
    </source>
</evidence>
<feature type="domain" description="LTI65/LTI78 N-terminal" evidence="3">
    <location>
        <begin position="7"/>
        <end position="45"/>
    </location>
</feature>
<name>A0A9N7NKR3_STRHE</name>
<feature type="compositionally biased region" description="Polar residues" evidence="1">
    <location>
        <begin position="58"/>
        <end position="75"/>
    </location>
</feature>
<dbReference type="GO" id="GO:0006950">
    <property type="term" value="P:response to stress"/>
    <property type="evidence" value="ECO:0007669"/>
    <property type="project" value="TreeGrafter"/>
</dbReference>
<feature type="region of interest" description="Disordered" evidence="1">
    <location>
        <begin position="197"/>
        <end position="245"/>
    </location>
</feature>
<feature type="compositionally biased region" description="Low complexity" evidence="1">
    <location>
        <begin position="232"/>
        <end position="243"/>
    </location>
</feature>
<evidence type="ECO:0000313" key="4">
    <source>
        <dbReference type="EMBL" id="CAA0830811.1"/>
    </source>
</evidence>
<proteinExistence type="predicted"/>
<feature type="compositionally biased region" description="Basic and acidic residues" evidence="1">
    <location>
        <begin position="93"/>
        <end position="110"/>
    </location>
</feature>
<gene>
    <name evidence="4" type="ORF">SHERM_26199</name>
</gene>
<accession>A0A9N7NKR3</accession>
<comment type="caution">
    <text evidence="4">The sequence shown here is derived from an EMBL/GenBank/DDBJ whole genome shotgun (WGS) entry which is preliminary data.</text>
</comment>
<dbReference type="PANTHER" id="PTHR33836:SF1">
    <property type="entry name" value="LOW-TEMPERATURE-INDUCED 65 KDA PROTEIN-RELATED"/>
    <property type="match status" value="1"/>
</dbReference>
<feature type="region of interest" description="Disordered" evidence="1">
    <location>
        <begin position="1"/>
        <end position="166"/>
    </location>
</feature>
<dbReference type="PANTHER" id="PTHR33836">
    <property type="entry name" value="LOW-TEMPERATURE-INDUCED 65 KDA PROTEIN-RELATED"/>
    <property type="match status" value="1"/>
</dbReference>
<feature type="compositionally biased region" description="Basic residues" evidence="1">
    <location>
        <begin position="12"/>
        <end position="38"/>
    </location>
</feature>
<dbReference type="InterPro" id="IPR056605">
    <property type="entry name" value="LTI65_LTI78_N"/>
</dbReference>
<dbReference type="GO" id="GO:0009737">
    <property type="term" value="P:response to abscisic acid"/>
    <property type="evidence" value="ECO:0007669"/>
    <property type="project" value="InterPro"/>
</dbReference>
<keyword evidence="5" id="KW-1185">Reference proteome</keyword>
<feature type="compositionally biased region" description="Basic and acidic residues" evidence="1">
    <location>
        <begin position="136"/>
        <end position="147"/>
    </location>
</feature>
<dbReference type="Pfam" id="PF23403">
    <property type="entry name" value="LTI65_LTI78_N"/>
    <property type="match status" value="1"/>
</dbReference>
<feature type="domain" description="LTI65/LTI78 PGEED repeat" evidence="2">
    <location>
        <begin position="179"/>
        <end position="200"/>
    </location>
</feature>
<dbReference type="OrthoDB" id="1931597at2759"/>
<dbReference type="Pfam" id="PF23399">
    <property type="entry name" value="LTI65_PGEED"/>
    <property type="match status" value="1"/>
</dbReference>